<comment type="similarity">
    <text evidence="6">Belongs to the ABC-4 integral membrane protein family.</text>
</comment>
<comment type="caution">
    <text evidence="10">The sequence shown here is derived from an EMBL/GenBank/DDBJ whole genome shotgun (WGS) entry which is preliminary data.</text>
</comment>
<evidence type="ECO:0000256" key="6">
    <source>
        <dbReference type="ARBA" id="ARBA00038076"/>
    </source>
</evidence>
<reference evidence="10" key="1">
    <citation type="submission" date="2021-03" db="EMBL/GenBank/DDBJ databases">
        <authorList>
            <person name="Wang G."/>
        </authorList>
    </citation>
    <scope>NUCLEOTIDE SEQUENCE</scope>
    <source>
        <strain evidence="10">KCTC 12899</strain>
    </source>
</reference>
<keyword evidence="4 7" id="KW-1133">Transmembrane helix</keyword>
<organism evidence="10 11">
    <name type="scientific">Acanthopleuribacter pedis</name>
    <dbReference type="NCBI Taxonomy" id="442870"/>
    <lineage>
        <taxon>Bacteria</taxon>
        <taxon>Pseudomonadati</taxon>
        <taxon>Acidobacteriota</taxon>
        <taxon>Holophagae</taxon>
        <taxon>Acanthopleuribacterales</taxon>
        <taxon>Acanthopleuribacteraceae</taxon>
        <taxon>Acanthopleuribacter</taxon>
    </lineage>
</organism>
<feature type="transmembrane region" description="Helical" evidence="7">
    <location>
        <begin position="317"/>
        <end position="342"/>
    </location>
</feature>
<name>A0A8J7U4A0_9BACT</name>
<dbReference type="EMBL" id="JAFREP010000023">
    <property type="protein sequence ID" value="MBO1321273.1"/>
    <property type="molecule type" value="Genomic_DNA"/>
</dbReference>
<dbReference type="Pfam" id="PF02687">
    <property type="entry name" value="FtsX"/>
    <property type="match status" value="1"/>
</dbReference>
<dbReference type="Proteomes" id="UP000664417">
    <property type="component" value="Unassembled WGS sequence"/>
</dbReference>
<sequence>MSGGHLRHARRYLARHLGQTLLSGLGIAFSLLLLTLTQASQRGTFEAVLREFEGLGQNSALLYMHENERLPPRFFEGLGRLSDNHQWRTLPIFESALGANAVGQPVQARVLFTDPDFTAVFQPKLAAGDPLREEDQHVNRAVIGSTLAEQLGISLATPHVKLGGEWYQVRGISNGLQAGGSQIHQFLNIREAALVVRPLDSLLHGNRPLKFVLIRTANREQLADVGRRFTHFLAESGLDHLRYDLRLPLKQNQLTARSQALLAAHGGLVGAVCLLLSCLGILISYQLQLRYRREEFGTLIALGASPAFIGKNLFAEVLLLVAGSGFAGMATGIAACIPVAWVWVTPMSPHPADWATSVGLLALVALATALPPALLARRFDPIELMRLHR</sequence>
<dbReference type="GO" id="GO:0005886">
    <property type="term" value="C:plasma membrane"/>
    <property type="evidence" value="ECO:0007669"/>
    <property type="project" value="UniProtKB-SubCell"/>
</dbReference>
<dbReference type="Pfam" id="PF12704">
    <property type="entry name" value="MacB_PCD"/>
    <property type="match status" value="1"/>
</dbReference>
<evidence type="ECO:0000256" key="2">
    <source>
        <dbReference type="ARBA" id="ARBA00022475"/>
    </source>
</evidence>
<feature type="transmembrane region" description="Helical" evidence="7">
    <location>
        <begin position="354"/>
        <end position="376"/>
    </location>
</feature>
<dbReference type="PANTHER" id="PTHR30572:SF4">
    <property type="entry name" value="ABC TRANSPORTER PERMEASE YTRF"/>
    <property type="match status" value="1"/>
</dbReference>
<dbReference type="InterPro" id="IPR025857">
    <property type="entry name" value="MacB_PCD"/>
</dbReference>
<dbReference type="AlphaFoldDB" id="A0A8J7U4A0"/>
<evidence type="ECO:0000256" key="7">
    <source>
        <dbReference type="SAM" id="Phobius"/>
    </source>
</evidence>
<comment type="subcellular location">
    <subcellularLocation>
        <location evidence="1">Cell membrane</location>
        <topology evidence="1">Multi-pass membrane protein</topology>
    </subcellularLocation>
</comment>
<evidence type="ECO:0000256" key="5">
    <source>
        <dbReference type="ARBA" id="ARBA00023136"/>
    </source>
</evidence>
<evidence type="ECO:0000256" key="1">
    <source>
        <dbReference type="ARBA" id="ARBA00004651"/>
    </source>
</evidence>
<dbReference type="InterPro" id="IPR003838">
    <property type="entry name" value="ABC3_permease_C"/>
</dbReference>
<dbReference type="RefSeq" id="WP_207861248.1">
    <property type="nucleotide sequence ID" value="NZ_JAFREP010000023.1"/>
</dbReference>
<feature type="transmembrane region" description="Helical" evidence="7">
    <location>
        <begin position="260"/>
        <end position="283"/>
    </location>
</feature>
<keyword evidence="5 7" id="KW-0472">Membrane</keyword>
<dbReference type="GO" id="GO:0022857">
    <property type="term" value="F:transmembrane transporter activity"/>
    <property type="evidence" value="ECO:0007669"/>
    <property type="project" value="TreeGrafter"/>
</dbReference>
<evidence type="ECO:0000259" key="8">
    <source>
        <dbReference type="Pfam" id="PF02687"/>
    </source>
</evidence>
<dbReference type="PANTHER" id="PTHR30572">
    <property type="entry name" value="MEMBRANE COMPONENT OF TRANSPORTER-RELATED"/>
    <property type="match status" value="1"/>
</dbReference>
<proteinExistence type="inferred from homology"/>
<feature type="domain" description="MacB-like periplasmic core" evidence="9">
    <location>
        <begin position="20"/>
        <end position="229"/>
    </location>
</feature>
<keyword evidence="2" id="KW-1003">Cell membrane</keyword>
<keyword evidence="3 7" id="KW-0812">Transmembrane</keyword>
<evidence type="ECO:0000313" key="10">
    <source>
        <dbReference type="EMBL" id="MBO1321273.1"/>
    </source>
</evidence>
<keyword evidence="11" id="KW-1185">Reference proteome</keyword>
<evidence type="ECO:0000256" key="4">
    <source>
        <dbReference type="ARBA" id="ARBA00022989"/>
    </source>
</evidence>
<gene>
    <name evidence="10" type="ORF">J3U88_22525</name>
</gene>
<evidence type="ECO:0000256" key="3">
    <source>
        <dbReference type="ARBA" id="ARBA00022692"/>
    </source>
</evidence>
<feature type="domain" description="ABC3 transporter permease C-terminal" evidence="8">
    <location>
        <begin position="268"/>
        <end position="381"/>
    </location>
</feature>
<dbReference type="InterPro" id="IPR050250">
    <property type="entry name" value="Macrolide_Exporter_MacB"/>
</dbReference>
<evidence type="ECO:0000259" key="9">
    <source>
        <dbReference type="Pfam" id="PF12704"/>
    </source>
</evidence>
<protein>
    <submittedName>
        <fullName evidence="10">ABC transporter permease</fullName>
    </submittedName>
</protein>
<accession>A0A8J7U4A0</accession>
<evidence type="ECO:0000313" key="11">
    <source>
        <dbReference type="Proteomes" id="UP000664417"/>
    </source>
</evidence>